<keyword evidence="1" id="KW-1133">Transmembrane helix</keyword>
<evidence type="ECO:0000256" key="1">
    <source>
        <dbReference type="SAM" id="Phobius"/>
    </source>
</evidence>
<feature type="transmembrane region" description="Helical" evidence="1">
    <location>
        <begin position="156"/>
        <end position="180"/>
    </location>
</feature>
<reference evidence="2 3" key="1">
    <citation type="submission" date="2019-07" db="EMBL/GenBank/DDBJ databases">
        <title>Whole genome shotgun sequence of Cellulomonas soli NBRC 109434.</title>
        <authorList>
            <person name="Hosoyama A."/>
            <person name="Uohara A."/>
            <person name="Ohji S."/>
            <person name="Ichikawa N."/>
        </authorList>
    </citation>
    <scope>NUCLEOTIDE SEQUENCE [LARGE SCALE GENOMIC DNA]</scope>
    <source>
        <strain evidence="2 3">NBRC 109434</strain>
    </source>
</reference>
<protein>
    <recommendedName>
        <fullName evidence="4">HdeD family acid-resistance protein</fullName>
    </recommendedName>
</protein>
<dbReference type="Pfam" id="PF03729">
    <property type="entry name" value="DUF308"/>
    <property type="match status" value="2"/>
</dbReference>
<feature type="transmembrane region" description="Helical" evidence="1">
    <location>
        <begin position="16"/>
        <end position="39"/>
    </location>
</feature>
<feature type="transmembrane region" description="Helical" evidence="1">
    <location>
        <begin position="130"/>
        <end position="150"/>
    </location>
</feature>
<gene>
    <name evidence="2" type="ORF">CSO01_35770</name>
</gene>
<dbReference type="InterPro" id="IPR052712">
    <property type="entry name" value="Acid_resist_chaperone_HdeD"/>
</dbReference>
<evidence type="ECO:0008006" key="4">
    <source>
        <dbReference type="Google" id="ProtNLM"/>
    </source>
</evidence>
<dbReference type="GO" id="GO:0005886">
    <property type="term" value="C:plasma membrane"/>
    <property type="evidence" value="ECO:0007669"/>
    <property type="project" value="TreeGrafter"/>
</dbReference>
<comment type="caution">
    <text evidence="2">The sequence shown here is derived from an EMBL/GenBank/DDBJ whole genome shotgun (WGS) entry which is preliminary data.</text>
</comment>
<name>A0A512PIA2_9CELL</name>
<accession>A0A512PIA2</accession>
<evidence type="ECO:0000313" key="3">
    <source>
        <dbReference type="Proteomes" id="UP000321798"/>
    </source>
</evidence>
<dbReference type="EMBL" id="BKAL01000016">
    <property type="protein sequence ID" value="GEP70862.1"/>
    <property type="molecule type" value="Genomic_DNA"/>
</dbReference>
<keyword evidence="1" id="KW-0472">Membrane</keyword>
<dbReference type="PANTHER" id="PTHR34989">
    <property type="entry name" value="PROTEIN HDED"/>
    <property type="match status" value="1"/>
</dbReference>
<sequence>MSDALTADVAGTLRRLWWLAVLRGAVLVVLGLLLLVEPLGTVKGLVWLFGAFAVLDGLLALAQGIAYRHDPASRWRIVQGLVGIAFGVVLMVWPAPTATVVFYLLAFWVMLLGLIAVVGAFVLHHAGDAGWTFALTFGLIGFFIGLVAVMHPQTTVSVIAILYGLFALVAGIVLVVSGFATRSVARQLEHASARVVEL</sequence>
<dbReference type="OrthoDB" id="4828198at2"/>
<organism evidence="2 3">
    <name type="scientific">Cellulomonas soli</name>
    <dbReference type="NCBI Taxonomy" id="931535"/>
    <lineage>
        <taxon>Bacteria</taxon>
        <taxon>Bacillati</taxon>
        <taxon>Actinomycetota</taxon>
        <taxon>Actinomycetes</taxon>
        <taxon>Micrococcales</taxon>
        <taxon>Cellulomonadaceae</taxon>
        <taxon>Cellulomonas</taxon>
    </lineage>
</organism>
<keyword evidence="3" id="KW-1185">Reference proteome</keyword>
<feature type="transmembrane region" description="Helical" evidence="1">
    <location>
        <begin position="45"/>
        <end position="65"/>
    </location>
</feature>
<feature type="transmembrane region" description="Helical" evidence="1">
    <location>
        <begin position="77"/>
        <end position="95"/>
    </location>
</feature>
<feature type="transmembrane region" description="Helical" evidence="1">
    <location>
        <begin position="101"/>
        <end position="123"/>
    </location>
</feature>
<proteinExistence type="predicted"/>
<evidence type="ECO:0000313" key="2">
    <source>
        <dbReference type="EMBL" id="GEP70862.1"/>
    </source>
</evidence>
<dbReference type="PANTHER" id="PTHR34989:SF1">
    <property type="entry name" value="PROTEIN HDED"/>
    <property type="match status" value="1"/>
</dbReference>
<dbReference type="AlphaFoldDB" id="A0A512PIA2"/>
<dbReference type="InterPro" id="IPR005325">
    <property type="entry name" value="DUF308_memb"/>
</dbReference>
<dbReference type="RefSeq" id="WP_146954626.1">
    <property type="nucleotide sequence ID" value="NZ_BAABBJ010000010.1"/>
</dbReference>
<dbReference type="Proteomes" id="UP000321798">
    <property type="component" value="Unassembled WGS sequence"/>
</dbReference>
<keyword evidence="1" id="KW-0812">Transmembrane</keyword>